<dbReference type="RefSeq" id="WP_172685891.1">
    <property type="nucleotide sequence ID" value="NZ_AP024182.1"/>
</dbReference>
<sequence>MKQGDLVKVHEKGRSVFTIVTIDEEDGSAVIESAIDAPGKYPFPAPLAGLVRVEQ</sequence>
<gene>
    <name evidence="1" type="ORF">pVAPN2012_1070</name>
    <name evidence="2" type="ORF">pVAPN_1070</name>
</gene>
<geneLocation type="plasmid" evidence="2">
    <name>pVAPN1571</name>
</geneLocation>
<dbReference type="EMBL" id="KP851975">
    <property type="protein sequence ID" value="AKF16059.1"/>
    <property type="molecule type" value="Genomic_DNA"/>
</dbReference>
<keyword evidence="1" id="KW-0614">Plasmid</keyword>
<organism evidence="1">
    <name type="scientific">Rhodococcus hoagii</name>
    <name type="common">Corynebacterium equii</name>
    <dbReference type="NCBI Taxonomy" id="43767"/>
    <lineage>
        <taxon>Bacteria</taxon>
        <taxon>Bacillati</taxon>
        <taxon>Actinomycetota</taxon>
        <taxon>Actinomycetes</taxon>
        <taxon>Mycobacteriales</taxon>
        <taxon>Nocardiaceae</taxon>
        <taxon>Prescottella</taxon>
    </lineage>
</organism>
<evidence type="ECO:0000313" key="1">
    <source>
        <dbReference type="EMBL" id="AKF16059.1"/>
    </source>
</evidence>
<geneLocation type="plasmid" evidence="1">
    <name>pVAPN2012</name>
</geneLocation>
<accession>A0A0F6YRN1</accession>
<evidence type="ECO:0000313" key="2">
    <source>
        <dbReference type="EMBL" id="AKG90556.1"/>
    </source>
</evidence>
<dbReference type="EMBL" id="KF439868">
    <property type="protein sequence ID" value="AKG90556.1"/>
    <property type="molecule type" value="Genomic_DNA"/>
</dbReference>
<protein>
    <submittedName>
        <fullName evidence="1">Uncharacterized protein</fullName>
    </submittedName>
</protein>
<proteinExistence type="predicted"/>
<dbReference type="AlphaFoldDB" id="A0A0F6YRN1"/>
<name>A0A0F6YRN1_RHOHA</name>
<reference evidence="1" key="1">
    <citation type="journal article" date="2015" name="Infect. Immun.">
        <title>An Invertron-Like Linear Plasmid Mediates Intracellular Survival and Virulence in Bovine Isolates of Rhodococcus equi.</title>
        <authorList>
            <person name="Valero-Rello A."/>
            <person name="Hapeshi A."/>
            <person name="Anastasi E."/>
            <person name="Alvarez S."/>
            <person name="Scortti M."/>
            <person name="Meijer W.G."/>
            <person name="MacArthur I."/>
            <person name="Vazquez-Boland J.A."/>
        </authorList>
    </citation>
    <scope>NUCLEOTIDE SEQUENCE</scope>
    <source>
        <strain evidence="2">PAM1571</strain>
        <strain evidence="1">PAM2012</strain>
        <plasmid evidence="2">pVAPN1571</plasmid>
        <plasmid evidence="1">pVAPN2012</plasmid>
    </source>
</reference>